<dbReference type="Proteomes" id="UP000178086">
    <property type="component" value="Unassembled WGS sequence"/>
</dbReference>
<protein>
    <submittedName>
        <fullName evidence="1">Uncharacterized protein</fullName>
    </submittedName>
</protein>
<evidence type="ECO:0000313" key="1">
    <source>
        <dbReference type="EMBL" id="OFW34201.1"/>
    </source>
</evidence>
<name>A0A1F2UMJ1_9ACTN</name>
<dbReference type="EMBL" id="MELI01000050">
    <property type="protein sequence ID" value="OFW34201.1"/>
    <property type="molecule type" value="Genomic_DNA"/>
</dbReference>
<organism evidence="1 2">
    <name type="scientific">Candidatus Aquicultor primus</name>
    <dbReference type="NCBI Taxonomy" id="1797195"/>
    <lineage>
        <taxon>Bacteria</taxon>
        <taxon>Bacillati</taxon>
        <taxon>Actinomycetota</taxon>
        <taxon>Candidatus Aquicultoria</taxon>
        <taxon>Candidatus Aquicultorales</taxon>
        <taxon>Candidatus Aquicultoraceae</taxon>
        <taxon>Candidatus Aquicultor</taxon>
    </lineage>
</organism>
<accession>A0A1F2UMJ1</accession>
<proteinExistence type="predicted"/>
<dbReference type="AlphaFoldDB" id="A0A1F2UMJ1"/>
<gene>
    <name evidence="1" type="ORF">A2074_06370</name>
</gene>
<reference evidence="1 2" key="1">
    <citation type="journal article" date="2016" name="Nat. Commun.">
        <title>Thousands of microbial genomes shed light on interconnected biogeochemical processes in an aquifer system.</title>
        <authorList>
            <person name="Anantharaman K."/>
            <person name="Brown C.T."/>
            <person name="Hug L.A."/>
            <person name="Sharon I."/>
            <person name="Castelle C.J."/>
            <person name="Probst A.J."/>
            <person name="Thomas B.C."/>
            <person name="Singh A."/>
            <person name="Wilkins M.J."/>
            <person name="Karaoz U."/>
            <person name="Brodie E.L."/>
            <person name="Williams K.H."/>
            <person name="Hubbard S.S."/>
            <person name="Banfield J.F."/>
        </authorList>
    </citation>
    <scope>NUCLEOTIDE SEQUENCE [LARGE SCALE GENOMIC DNA]</scope>
</reference>
<evidence type="ECO:0000313" key="2">
    <source>
        <dbReference type="Proteomes" id="UP000178086"/>
    </source>
</evidence>
<comment type="caution">
    <text evidence="1">The sequence shown here is derived from an EMBL/GenBank/DDBJ whole genome shotgun (WGS) entry which is preliminary data.</text>
</comment>
<sequence length="240" mass="27396">MSMSTVYSIIDRSNNYDYHGSLSTVIVEKLELANINKVFAVRAAVHLASMHDLTLSLLKQIEQFNITDKMPSVAQRVITIWELAQSLKFHADIFGHQAREINSVLLDGEEAVDNYEVITPENRIHTDQWFKDRYCFIERAISNYVPRLVAVRWTYSLLELGNELFHLIDKLDMLTSKKVMFSEDIIEVWLDISQNWTAGETALIHLGNHVATGLDRVDPGLIGWSLVLVEELRIGGLDII</sequence>